<name>A0A1M5PAE3_9HYPH</name>
<sequence>MAQVSNRQLFFRALLVGVILTLAGCTVALTPAYDAGIVSGVNAANEQALILFSEVSGGASAARYPKLASTYDEIIGKFDALRLRAAARDVPDLGRRLSGRLSEVCSDDPDGCANSSPGALQAIVDNLQRMKQENRQNGINALEVAAFKNAHETSVEQVLVVETALQR</sequence>
<dbReference type="AlphaFoldDB" id="A0A1M5PAE3"/>
<dbReference type="OrthoDB" id="5732969at2"/>
<dbReference type="RefSeq" id="WP_073058617.1">
    <property type="nucleotide sequence ID" value="NZ_FQUP01000011.1"/>
</dbReference>
<proteinExistence type="predicted"/>
<reference evidence="1 2" key="1">
    <citation type="submission" date="2016-11" db="EMBL/GenBank/DDBJ databases">
        <authorList>
            <person name="Jaros S."/>
            <person name="Januszkiewicz K."/>
            <person name="Wedrychowicz H."/>
        </authorList>
    </citation>
    <scope>NUCLEOTIDE SEQUENCE [LARGE SCALE GENOMIC DNA]</scope>
    <source>
        <strain evidence="1 2">DSM 19436</strain>
    </source>
</reference>
<dbReference type="STRING" id="1122133.SAMN02745157_0108"/>
<gene>
    <name evidence="1" type="ORF">SAMN02745157_0108</name>
</gene>
<protein>
    <submittedName>
        <fullName evidence="1">Uncharacterized protein</fullName>
    </submittedName>
</protein>
<organism evidence="1 2">
    <name type="scientific">Kaistia soli DSM 19436</name>
    <dbReference type="NCBI Taxonomy" id="1122133"/>
    <lineage>
        <taxon>Bacteria</taxon>
        <taxon>Pseudomonadati</taxon>
        <taxon>Pseudomonadota</taxon>
        <taxon>Alphaproteobacteria</taxon>
        <taxon>Hyphomicrobiales</taxon>
        <taxon>Kaistiaceae</taxon>
        <taxon>Kaistia</taxon>
    </lineage>
</organism>
<evidence type="ECO:0000313" key="1">
    <source>
        <dbReference type="EMBL" id="SHG98804.1"/>
    </source>
</evidence>
<keyword evidence="2" id="KW-1185">Reference proteome</keyword>
<accession>A0A1M5PAE3</accession>
<dbReference type="PROSITE" id="PS51257">
    <property type="entry name" value="PROKAR_LIPOPROTEIN"/>
    <property type="match status" value="1"/>
</dbReference>
<dbReference type="EMBL" id="FQUP01000011">
    <property type="protein sequence ID" value="SHG98804.1"/>
    <property type="molecule type" value="Genomic_DNA"/>
</dbReference>
<evidence type="ECO:0000313" key="2">
    <source>
        <dbReference type="Proteomes" id="UP000184485"/>
    </source>
</evidence>
<dbReference type="Proteomes" id="UP000184485">
    <property type="component" value="Unassembled WGS sequence"/>
</dbReference>